<comment type="caution">
    <text evidence="7">The sequence shown here is derived from an EMBL/GenBank/DDBJ whole genome shotgun (WGS) entry which is preliminary data.</text>
</comment>
<comment type="catalytic activity">
    <reaction evidence="5 6">
        <text>L-glutamine + H2O = L-glutamate + NH4(+)</text>
        <dbReference type="Rhea" id="RHEA:15889"/>
        <dbReference type="ChEBI" id="CHEBI:15377"/>
        <dbReference type="ChEBI" id="CHEBI:28938"/>
        <dbReference type="ChEBI" id="CHEBI:29985"/>
        <dbReference type="ChEBI" id="CHEBI:58359"/>
        <dbReference type="EC" id="3.5.1.2"/>
    </reaction>
</comment>
<feature type="binding site" evidence="6">
    <location>
        <position position="118"/>
    </location>
    <ligand>
        <name>substrate</name>
    </ligand>
</feature>
<feature type="binding site" evidence="6">
    <location>
        <position position="244"/>
    </location>
    <ligand>
        <name>substrate</name>
    </ligand>
</feature>
<evidence type="ECO:0000256" key="1">
    <source>
        <dbReference type="ARBA" id="ARBA00011076"/>
    </source>
</evidence>
<dbReference type="InterPro" id="IPR015868">
    <property type="entry name" value="Glutaminase"/>
</dbReference>
<dbReference type="PANTHER" id="PTHR12544:SF29">
    <property type="entry name" value="GLUTAMINASE"/>
    <property type="match status" value="1"/>
</dbReference>
<feature type="binding site" evidence="6">
    <location>
        <position position="169"/>
    </location>
    <ligand>
        <name>substrate</name>
    </ligand>
</feature>
<evidence type="ECO:0000313" key="8">
    <source>
        <dbReference type="Proteomes" id="UP000245790"/>
    </source>
</evidence>
<feature type="binding site" evidence="6">
    <location>
        <position position="68"/>
    </location>
    <ligand>
        <name>substrate</name>
    </ligand>
</feature>
<dbReference type="RefSeq" id="WP_109764600.1">
    <property type="nucleotide sequence ID" value="NZ_QGGU01000011.1"/>
</dbReference>
<dbReference type="NCBIfam" id="NF002132">
    <property type="entry name" value="PRK00971.1-1"/>
    <property type="match status" value="1"/>
</dbReference>
<evidence type="ECO:0000256" key="3">
    <source>
        <dbReference type="ARBA" id="ARBA00012918"/>
    </source>
</evidence>
<comment type="subunit">
    <text evidence="2 6">Homotetramer.</text>
</comment>
<feature type="binding site" evidence="6">
    <location>
        <position position="193"/>
    </location>
    <ligand>
        <name>substrate</name>
    </ligand>
</feature>
<dbReference type="GO" id="GO:0006543">
    <property type="term" value="P:L-glutamine catabolic process"/>
    <property type="evidence" value="ECO:0007669"/>
    <property type="project" value="TreeGrafter"/>
</dbReference>
<dbReference type="OrthoDB" id="9788822at2"/>
<gene>
    <name evidence="6" type="primary">glsA</name>
    <name evidence="7" type="ORF">C8D97_11194</name>
</gene>
<dbReference type="FunFam" id="3.40.710.10:FF:000005">
    <property type="entry name" value="Glutaminase"/>
    <property type="match status" value="1"/>
</dbReference>
<keyword evidence="8" id="KW-1185">Reference proteome</keyword>
<evidence type="ECO:0000256" key="2">
    <source>
        <dbReference type="ARBA" id="ARBA00011881"/>
    </source>
</evidence>
<dbReference type="PANTHER" id="PTHR12544">
    <property type="entry name" value="GLUTAMINASE"/>
    <property type="match status" value="1"/>
</dbReference>
<dbReference type="Pfam" id="PF04960">
    <property type="entry name" value="Glutaminase"/>
    <property type="match status" value="1"/>
</dbReference>
<dbReference type="NCBIfam" id="TIGR03814">
    <property type="entry name" value="Gln_ase"/>
    <property type="match status" value="1"/>
</dbReference>
<sequence length="308" mass="33752">MTDYSNTIQQHLDRIAKHARDLFGNGHVADYIPALAKVDPNQFGIAVCDLQGNVYQAGDTTTAFSIQSISKLFTLIQALQIYDEELWQRIGREPSGQRFNSLMQLEVEQGIPRNPFINAGALAVCDRLESRCSAPNYQLLELLRELSQNPHLLVNTTVARSELEHGSRNAAMSYLMKSYHNFDNPVEKVLESYAHHCAIEMNCIDLARAALLLCNKGKTLAGREILTQTQSKRVNALLATCGLYDAAGDFAYRVGLPGKSGVGGGIVAIYPGHYSICVWSPELNDAGNSLIGTYALEALTDALGLSVY</sequence>
<dbReference type="Gene3D" id="3.40.710.10">
    <property type="entry name" value="DD-peptidase/beta-lactamase superfamily"/>
    <property type="match status" value="1"/>
</dbReference>
<dbReference type="HAMAP" id="MF_00313">
    <property type="entry name" value="Glutaminase"/>
    <property type="match status" value="1"/>
</dbReference>
<dbReference type="GO" id="GO:0006537">
    <property type="term" value="P:glutamate biosynthetic process"/>
    <property type="evidence" value="ECO:0007669"/>
    <property type="project" value="TreeGrafter"/>
</dbReference>
<evidence type="ECO:0000256" key="6">
    <source>
        <dbReference type="HAMAP-Rule" id="MF_00313"/>
    </source>
</evidence>
<dbReference type="Proteomes" id="UP000245790">
    <property type="component" value="Unassembled WGS sequence"/>
</dbReference>
<keyword evidence="4 6" id="KW-0378">Hydrolase</keyword>
<dbReference type="EC" id="3.5.1.2" evidence="3 6"/>
<dbReference type="AlphaFoldDB" id="A0A316FFZ5"/>
<evidence type="ECO:0000256" key="5">
    <source>
        <dbReference type="ARBA" id="ARBA00049534"/>
    </source>
</evidence>
<comment type="similarity">
    <text evidence="1 6">Belongs to the glutaminase family.</text>
</comment>
<evidence type="ECO:0000313" key="7">
    <source>
        <dbReference type="EMBL" id="PWK47349.1"/>
    </source>
</evidence>
<evidence type="ECO:0000256" key="4">
    <source>
        <dbReference type="ARBA" id="ARBA00022801"/>
    </source>
</evidence>
<protein>
    <recommendedName>
        <fullName evidence="3 6">Glutaminase</fullName>
        <ecNumber evidence="3 6">3.5.1.2</ecNumber>
    </recommendedName>
</protein>
<proteinExistence type="inferred from homology"/>
<accession>A0A316FFZ5</accession>
<name>A0A316FFZ5_9GAMM</name>
<organism evidence="7 8">
    <name type="scientific">Pleionea mediterranea</name>
    <dbReference type="NCBI Taxonomy" id="523701"/>
    <lineage>
        <taxon>Bacteria</taxon>
        <taxon>Pseudomonadati</taxon>
        <taxon>Pseudomonadota</taxon>
        <taxon>Gammaproteobacteria</taxon>
        <taxon>Oceanospirillales</taxon>
        <taxon>Pleioneaceae</taxon>
        <taxon>Pleionea</taxon>
    </lineage>
</organism>
<dbReference type="GO" id="GO:0004359">
    <property type="term" value="F:glutaminase activity"/>
    <property type="evidence" value="ECO:0007669"/>
    <property type="project" value="UniProtKB-UniRule"/>
</dbReference>
<reference evidence="7 8" key="1">
    <citation type="submission" date="2018-05" db="EMBL/GenBank/DDBJ databases">
        <title>Genomic Encyclopedia of Type Strains, Phase IV (KMG-IV): sequencing the most valuable type-strain genomes for metagenomic binning, comparative biology and taxonomic classification.</title>
        <authorList>
            <person name="Goeker M."/>
        </authorList>
    </citation>
    <scope>NUCLEOTIDE SEQUENCE [LARGE SCALE GENOMIC DNA]</scope>
    <source>
        <strain evidence="7 8">DSM 25350</strain>
    </source>
</reference>
<dbReference type="NCBIfam" id="NF002133">
    <property type="entry name" value="PRK00971.1-2"/>
    <property type="match status" value="1"/>
</dbReference>
<dbReference type="EMBL" id="QGGU01000011">
    <property type="protein sequence ID" value="PWK47349.1"/>
    <property type="molecule type" value="Genomic_DNA"/>
</dbReference>
<keyword evidence="6" id="KW-0007">Acetylation</keyword>
<dbReference type="InterPro" id="IPR012338">
    <property type="entry name" value="Beta-lactam/transpept-like"/>
</dbReference>
<feature type="binding site" evidence="6">
    <location>
        <position position="262"/>
    </location>
    <ligand>
        <name>substrate</name>
    </ligand>
</feature>
<dbReference type="SUPFAM" id="SSF56601">
    <property type="entry name" value="beta-lactamase/transpeptidase-like"/>
    <property type="match status" value="1"/>
</dbReference>
<feature type="binding site" evidence="6">
    <location>
        <position position="162"/>
    </location>
    <ligand>
        <name>substrate</name>
    </ligand>
</feature>